<evidence type="ECO:0000256" key="20">
    <source>
        <dbReference type="ARBA" id="ARBA00026120"/>
    </source>
</evidence>
<evidence type="ECO:0000256" key="16">
    <source>
        <dbReference type="ARBA" id="ARBA00023209"/>
    </source>
</evidence>
<evidence type="ECO:0000256" key="19">
    <source>
        <dbReference type="ARBA" id="ARBA00025707"/>
    </source>
</evidence>
<evidence type="ECO:0000256" key="1">
    <source>
        <dbReference type="ARBA" id="ARBA00004141"/>
    </source>
</evidence>
<feature type="domain" description="Ubiquitin-like protease family profile" evidence="24">
    <location>
        <begin position="495"/>
        <end position="658"/>
    </location>
</feature>
<keyword evidence="17" id="KW-1208">Phospholipid metabolism</keyword>
<evidence type="ECO:0000256" key="21">
    <source>
        <dbReference type="ARBA" id="ARBA00038923"/>
    </source>
</evidence>
<evidence type="ECO:0000256" key="4">
    <source>
        <dbReference type="ARBA" id="ARBA00005234"/>
    </source>
</evidence>
<keyword evidence="25" id="KW-1185">Reference proteome</keyword>
<feature type="transmembrane region" description="Helical" evidence="23">
    <location>
        <begin position="16"/>
        <end position="36"/>
    </location>
</feature>
<keyword evidence="15 23" id="KW-0472">Membrane</keyword>
<sequence length="689" mass="81244">MTINYLSQIIGSEEDALRLLVAILACYPLAIIYRTFIYKLPERFQHVFFVVTGVLLYLFFCGVAIIHTIFSIIIAYLIVNLIPGTTLSVAAAHIFFLGHLLIGIWFVESSTYDITWTTPFCILTLKMTALVMDVYDGHLQKKSEQQQQSKTAIMDKPNLLEIAAFVFFFSGTLTGPHFSLKRFREFVKGDYLDKERNEVRQSSIMASLQRFVVGVFFAVLYKWGTVWVPDSYFNSPEFLSLPLFWKIVWNTIWFKSTMYRYCVAWLLTEGSSILSGISYNGKDLNGDDKWNGTRNINIIKWELGSDFQSVIDSFNCCTNEFAKNHIFKRLKWLGNKYYSHLITLLYLAVWHGYHLGYFMLFAFEFMCMVAQEQLYTFIAFGPPQFRHLINLWWAKPFCWLFGRLNICVSMAFAFLTFGLVKKEIWITPLKSMYLYGYIIYFLVWPTFFAFILWPLTKKPKPRGYRDLSYNALRSMTIIIYNPKLNDQIIVKNSGFELNRKDFMTIFWEEWLNDEVINIYASLIADRSNNNNDLPKVYAFNSFFYSTLSSNGYDRVRRWTKNKDIFENQIIIVPIHLSIHWCLVVIDLEERKMDYYDSLHQDNFECLELLQEYLINESMDKRQIPLDMNGWQFNFLRNIPPQRNLSDCGVFSCLFAEFASRRAPITFTQEHIPYFRERIAYQILRKELSV</sequence>
<evidence type="ECO:0000256" key="9">
    <source>
        <dbReference type="ARBA" id="ARBA00022692"/>
    </source>
</evidence>
<evidence type="ECO:0000313" key="26">
    <source>
        <dbReference type="WBParaSite" id="Minc3s00102g04597"/>
    </source>
</evidence>
<evidence type="ECO:0000256" key="23">
    <source>
        <dbReference type="SAM" id="Phobius"/>
    </source>
</evidence>
<comment type="similarity">
    <text evidence="5">Belongs to the membrane-bound acyltransferase family.</text>
</comment>
<feature type="transmembrane region" description="Helical" evidence="23">
    <location>
        <begin position="48"/>
        <end position="79"/>
    </location>
</feature>
<dbReference type="WBParaSite" id="Minc3s00102g04597">
    <property type="protein sequence ID" value="Minc3s00102g04597"/>
    <property type="gene ID" value="Minc3s00102g04597"/>
</dbReference>
<feature type="transmembrane region" description="Helical" evidence="23">
    <location>
        <begin position="400"/>
        <end position="420"/>
    </location>
</feature>
<evidence type="ECO:0000256" key="5">
    <source>
        <dbReference type="ARBA" id="ARBA00010323"/>
    </source>
</evidence>
<evidence type="ECO:0000256" key="15">
    <source>
        <dbReference type="ARBA" id="ARBA00023136"/>
    </source>
</evidence>
<dbReference type="GO" id="GO:0047184">
    <property type="term" value="F:1-acylglycerophosphocholine O-acyltransferase activity"/>
    <property type="evidence" value="ECO:0007669"/>
    <property type="project" value="UniProtKB-EC"/>
</dbReference>
<dbReference type="PANTHER" id="PTHR13906">
    <property type="entry name" value="PORCUPINE"/>
    <property type="match status" value="1"/>
</dbReference>
<evidence type="ECO:0000256" key="3">
    <source>
        <dbReference type="ARBA" id="ARBA00005074"/>
    </source>
</evidence>
<dbReference type="EC" id="2.3.1.n6" evidence="21"/>
<evidence type="ECO:0000256" key="12">
    <source>
        <dbReference type="ARBA" id="ARBA00022824"/>
    </source>
</evidence>
<comment type="pathway">
    <text evidence="3">Lipid metabolism; phospholipid metabolism.</text>
</comment>
<dbReference type="GO" id="GO:0006656">
    <property type="term" value="P:phosphatidylcholine biosynthetic process"/>
    <property type="evidence" value="ECO:0007669"/>
    <property type="project" value="TreeGrafter"/>
</dbReference>
<evidence type="ECO:0000256" key="18">
    <source>
        <dbReference type="ARBA" id="ARBA00023315"/>
    </source>
</evidence>
<feature type="transmembrane region" description="Helical" evidence="23">
    <location>
        <begin position="337"/>
        <end position="353"/>
    </location>
</feature>
<keyword evidence="18" id="KW-0012">Acyltransferase</keyword>
<dbReference type="GO" id="GO:0071617">
    <property type="term" value="F:lysophospholipid acyltransferase activity"/>
    <property type="evidence" value="ECO:0007669"/>
    <property type="project" value="TreeGrafter"/>
</dbReference>
<dbReference type="GO" id="GO:0030258">
    <property type="term" value="P:lipid modification"/>
    <property type="evidence" value="ECO:0007669"/>
    <property type="project" value="TreeGrafter"/>
</dbReference>
<dbReference type="Pfam" id="PF03062">
    <property type="entry name" value="MBOAT"/>
    <property type="match status" value="1"/>
</dbReference>
<evidence type="ECO:0000256" key="2">
    <source>
        <dbReference type="ARBA" id="ARBA00004240"/>
    </source>
</evidence>
<evidence type="ECO:0000313" key="25">
    <source>
        <dbReference type="Proteomes" id="UP000887563"/>
    </source>
</evidence>
<dbReference type="AlphaFoldDB" id="A0A914KSQ8"/>
<dbReference type="GO" id="GO:0080090">
    <property type="term" value="P:regulation of primary metabolic process"/>
    <property type="evidence" value="ECO:0007669"/>
    <property type="project" value="UniProtKB-ARBA"/>
</dbReference>
<dbReference type="InterPro" id="IPR004299">
    <property type="entry name" value="MBOAT_fam"/>
</dbReference>
<keyword evidence="16" id="KW-0594">Phospholipid biosynthesis</keyword>
<accession>A0A914KSQ8</accession>
<evidence type="ECO:0000256" key="13">
    <source>
        <dbReference type="ARBA" id="ARBA00022989"/>
    </source>
</evidence>
<keyword evidence="6" id="KW-0444">Lipid biosynthesis</keyword>
<evidence type="ECO:0000256" key="14">
    <source>
        <dbReference type="ARBA" id="ARBA00023098"/>
    </source>
</evidence>
<feature type="transmembrane region" description="Helical" evidence="23">
    <location>
        <begin position="432"/>
        <end position="455"/>
    </location>
</feature>
<comment type="similarity">
    <text evidence="4">Belongs to the peptidase C48 family.</text>
</comment>
<dbReference type="InterPro" id="IPR038765">
    <property type="entry name" value="Papain-like_cys_pep_sf"/>
</dbReference>
<keyword evidence="7" id="KW-0645">Protease</keyword>
<evidence type="ECO:0000256" key="10">
    <source>
        <dbReference type="ARBA" id="ARBA00022801"/>
    </source>
</evidence>
<dbReference type="GO" id="GO:0005783">
    <property type="term" value="C:endoplasmic reticulum"/>
    <property type="evidence" value="ECO:0007669"/>
    <property type="project" value="UniProtKB-SubCell"/>
</dbReference>
<dbReference type="PANTHER" id="PTHR13906:SF14">
    <property type="entry name" value="LYSOPHOSPHOLIPID ACYLTRANSFERASE 5"/>
    <property type="match status" value="1"/>
</dbReference>
<organism evidence="25 26">
    <name type="scientific">Meloidogyne incognita</name>
    <name type="common">Southern root-knot nematode worm</name>
    <name type="synonym">Oxyuris incognita</name>
    <dbReference type="NCBI Taxonomy" id="6306"/>
    <lineage>
        <taxon>Eukaryota</taxon>
        <taxon>Metazoa</taxon>
        <taxon>Ecdysozoa</taxon>
        <taxon>Nematoda</taxon>
        <taxon>Chromadorea</taxon>
        <taxon>Rhabditida</taxon>
        <taxon>Tylenchina</taxon>
        <taxon>Tylenchomorpha</taxon>
        <taxon>Tylenchoidea</taxon>
        <taxon>Meloidogynidae</taxon>
        <taxon>Meloidogyninae</taxon>
        <taxon>Meloidogyne</taxon>
        <taxon>Meloidogyne incognita group</taxon>
    </lineage>
</organism>
<dbReference type="GO" id="GO:0006508">
    <property type="term" value="P:proteolysis"/>
    <property type="evidence" value="ECO:0007669"/>
    <property type="project" value="UniProtKB-KW"/>
</dbReference>
<dbReference type="GO" id="GO:0060255">
    <property type="term" value="P:regulation of macromolecule metabolic process"/>
    <property type="evidence" value="ECO:0007669"/>
    <property type="project" value="UniProtKB-ARBA"/>
</dbReference>
<evidence type="ECO:0000256" key="6">
    <source>
        <dbReference type="ARBA" id="ARBA00022516"/>
    </source>
</evidence>
<keyword evidence="13 23" id="KW-1133">Transmembrane helix</keyword>
<evidence type="ECO:0000256" key="8">
    <source>
        <dbReference type="ARBA" id="ARBA00022679"/>
    </source>
</evidence>
<keyword evidence="11" id="KW-0788">Thiol protease</keyword>
<proteinExistence type="inferred from homology"/>
<dbReference type="InterPro" id="IPR049941">
    <property type="entry name" value="LPLAT_7/PORCN-like"/>
</dbReference>
<reference evidence="26" key="1">
    <citation type="submission" date="2022-11" db="UniProtKB">
        <authorList>
            <consortium name="WormBaseParasite"/>
        </authorList>
    </citation>
    <scope>IDENTIFICATION</scope>
</reference>
<feature type="transmembrane region" description="Helical" evidence="23">
    <location>
        <begin position="162"/>
        <end position="183"/>
    </location>
</feature>
<evidence type="ECO:0000256" key="11">
    <source>
        <dbReference type="ARBA" id="ARBA00022807"/>
    </source>
</evidence>
<evidence type="ECO:0000256" key="22">
    <source>
        <dbReference type="ARBA" id="ARBA00039721"/>
    </source>
</evidence>
<dbReference type="Pfam" id="PF02902">
    <property type="entry name" value="Peptidase_C48"/>
    <property type="match status" value="1"/>
</dbReference>
<protein>
    <recommendedName>
        <fullName evidence="22">Lysophospholipid acyltransferase 5</fullName>
        <ecNumber evidence="20">2.3.1.23</ecNumber>
        <ecNumber evidence="21">2.3.1.n6</ecNumber>
    </recommendedName>
</protein>
<dbReference type="PROSITE" id="PS50600">
    <property type="entry name" value="ULP_PROTEASE"/>
    <property type="match status" value="1"/>
</dbReference>
<comment type="pathway">
    <text evidence="19">Phospholipid metabolism.</text>
</comment>
<keyword evidence="10" id="KW-0378">Hydrolase</keyword>
<feature type="transmembrane region" description="Helical" evidence="23">
    <location>
        <begin position="85"/>
        <end position="107"/>
    </location>
</feature>
<keyword evidence="12" id="KW-0256">Endoplasmic reticulum</keyword>
<dbReference type="Proteomes" id="UP000887563">
    <property type="component" value="Unplaced"/>
</dbReference>
<dbReference type="InterPro" id="IPR003653">
    <property type="entry name" value="Peptidase_C48_C"/>
</dbReference>
<dbReference type="EC" id="2.3.1.23" evidence="20"/>
<dbReference type="Gene3D" id="3.40.395.10">
    <property type="entry name" value="Adenoviral Proteinase, Chain A"/>
    <property type="match status" value="1"/>
</dbReference>
<keyword evidence="9 23" id="KW-0812">Transmembrane</keyword>
<keyword evidence="14" id="KW-0443">Lipid metabolism</keyword>
<evidence type="ECO:0000256" key="17">
    <source>
        <dbReference type="ARBA" id="ARBA00023264"/>
    </source>
</evidence>
<dbReference type="FunFam" id="3.40.395.10:FF:000001">
    <property type="entry name" value="Sentrin-specific protease 1"/>
    <property type="match status" value="1"/>
</dbReference>
<evidence type="ECO:0000259" key="24">
    <source>
        <dbReference type="PROSITE" id="PS50600"/>
    </source>
</evidence>
<keyword evidence="8" id="KW-0808">Transferase</keyword>
<evidence type="ECO:0000256" key="7">
    <source>
        <dbReference type="ARBA" id="ARBA00022670"/>
    </source>
</evidence>
<name>A0A914KSQ8_MELIC</name>
<dbReference type="SUPFAM" id="SSF54001">
    <property type="entry name" value="Cysteine proteinases"/>
    <property type="match status" value="1"/>
</dbReference>
<dbReference type="GO" id="GO:0016020">
    <property type="term" value="C:membrane"/>
    <property type="evidence" value="ECO:0007669"/>
    <property type="project" value="UniProtKB-SubCell"/>
</dbReference>
<feature type="transmembrane region" description="Helical" evidence="23">
    <location>
        <begin position="243"/>
        <end position="267"/>
    </location>
</feature>
<comment type="subcellular location">
    <subcellularLocation>
        <location evidence="2">Endoplasmic reticulum</location>
    </subcellularLocation>
    <subcellularLocation>
        <location evidence="1">Membrane</location>
        <topology evidence="1">Multi-pass membrane protein</topology>
    </subcellularLocation>
</comment>
<dbReference type="GO" id="GO:0008234">
    <property type="term" value="F:cysteine-type peptidase activity"/>
    <property type="evidence" value="ECO:0007669"/>
    <property type="project" value="UniProtKB-KW"/>
</dbReference>
<feature type="transmembrane region" description="Helical" evidence="23">
    <location>
        <begin position="204"/>
        <end position="223"/>
    </location>
</feature>